<sequence length="349" mass="40744">MYGGKPFESFQPNKHLINFVNKNLSLGYVDVVMETSPSTTNYSWRPMAKAYNTPAYKIKEKVNNRQPKINFPRQKSALIRRDQQKFSTKNSVMSICTNIKFANPPDVTASIYLNQVGSHNLKNKTNKKSLSSAYRAQRLYRPETPEVKINGKASEEGAPISCTQEATLDDNDTVEVSTKGRVKESNQTIEMMYNHWVQGNKNDLANSQEFSKIASKYRINEIDRQITSIRKRMKSAVKSNNPWEIHSKKTKTDIQIITKNRDFSNMTQYFKKKRRKSHQACNQGEEEIRSDRKKKRLHLKMLKKRNKSADPTKQRLNLNRTQTKANPARRLITMKNFRRKRKQYEENQD</sequence>
<dbReference type="AlphaFoldDB" id="A0AAD1XFH7"/>
<keyword evidence="3" id="KW-1185">Reference proteome</keyword>
<name>A0AAD1XFH7_EUPCR</name>
<gene>
    <name evidence="2" type="ORF">ECRASSUSDP1_LOCUS10777</name>
</gene>
<organism evidence="2 3">
    <name type="scientific">Euplotes crassus</name>
    <dbReference type="NCBI Taxonomy" id="5936"/>
    <lineage>
        <taxon>Eukaryota</taxon>
        <taxon>Sar</taxon>
        <taxon>Alveolata</taxon>
        <taxon>Ciliophora</taxon>
        <taxon>Intramacronucleata</taxon>
        <taxon>Spirotrichea</taxon>
        <taxon>Hypotrichia</taxon>
        <taxon>Euplotida</taxon>
        <taxon>Euplotidae</taxon>
        <taxon>Moneuplotes</taxon>
    </lineage>
</organism>
<accession>A0AAD1XFH7</accession>
<proteinExistence type="predicted"/>
<evidence type="ECO:0000313" key="3">
    <source>
        <dbReference type="Proteomes" id="UP001295684"/>
    </source>
</evidence>
<evidence type="ECO:0000313" key="2">
    <source>
        <dbReference type="EMBL" id="CAI2369476.1"/>
    </source>
</evidence>
<reference evidence="2" key="1">
    <citation type="submission" date="2023-07" db="EMBL/GenBank/DDBJ databases">
        <authorList>
            <consortium name="AG Swart"/>
            <person name="Singh M."/>
            <person name="Singh A."/>
            <person name="Seah K."/>
            <person name="Emmerich C."/>
        </authorList>
    </citation>
    <scope>NUCLEOTIDE SEQUENCE</scope>
    <source>
        <strain evidence="2">DP1</strain>
    </source>
</reference>
<dbReference type="EMBL" id="CAMPGE010010627">
    <property type="protein sequence ID" value="CAI2369476.1"/>
    <property type="molecule type" value="Genomic_DNA"/>
</dbReference>
<feature type="region of interest" description="Disordered" evidence="1">
    <location>
        <begin position="272"/>
        <end position="293"/>
    </location>
</feature>
<dbReference type="Proteomes" id="UP001295684">
    <property type="component" value="Unassembled WGS sequence"/>
</dbReference>
<protein>
    <submittedName>
        <fullName evidence="2">Uncharacterized protein</fullName>
    </submittedName>
</protein>
<evidence type="ECO:0000256" key="1">
    <source>
        <dbReference type="SAM" id="MobiDB-lite"/>
    </source>
</evidence>
<comment type="caution">
    <text evidence="2">The sequence shown here is derived from an EMBL/GenBank/DDBJ whole genome shotgun (WGS) entry which is preliminary data.</text>
</comment>